<accession>A0A1H5HRU6</accession>
<protein>
    <submittedName>
        <fullName evidence="1">Uncharacterized protein</fullName>
    </submittedName>
</protein>
<dbReference type="EMBL" id="FNTH01000001">
    <property type="protein sequence ID" value="SEE30707.1"/>
    <property type="molecule type" value="Genomic_DNA"/>
</dbReference>
<reference evidence="1 2" key="1">
    <citation type="submission" date="2016-10" db="EMBL/GenBank/DDBJ databases">
        <authorList>
            <person name="de Groot N.N."/>
        </authorList>
    </citation>
    <scope>NUCLEOTIDE SEQUENCE [LARGE SCALE GENOMIC DNA]</scope>
    <source>
        <strain evidence="1 2">MT12</strain>
    </source>
</reference>
<evidence type="ECO:0000313" key="1">
    <source>
        <dbReference type="EMBL" id="SEE30707.1"/>
    </source>
</evidence>
<name>A0A1H5HRU6_9BRAD</name>
<evidence type="ECO:0000313" key="2">
    <source>
        <dbReference type="Proteomes" id="UP000198992"/>
    </source>
</evidence>
<dbReference type="AlphaFoldDB" id="A0A1H5HRU6"/>
<sequence>MRRDLLAICGGILATGAIAWTFWGNPVNVPHMHGLQTMAADRDLRSVSQRSPYMRDER</sequence>
<gene>
    <name evidence="1" type="ORF">SAMN05444164_7611</name>
</gene>
<dbReference type="Proteomes" id="UP000198992">
    <property type="component" value="Unassembled WGS sequence"/>
</dbReference>
<organism evidence="1 2">
    <name type="scientific">Bradyrhizobium erythrophlei</name>
    <dbReference type="NCBI Taxonomy" id="1437360"/>
    <lineage>
        <taxon>Bacteria</taxon>
        <taxon>Pseudomonadati</taxon>
        <taxon>Pseudomonadota</taxon>
        <taxon>Alphaproteobacteria</taxon>
        <taxon>Hyphomicrobiales</taxon>
        <taxon>Nitrobacteraceae</taxon>
        <taxon>Bradyrhizobium</taxon>
    </lineage>
</organism>
<proteinExistence type="predicted"/>